<evidence type="ECO:0000313" key="6">
    <source>
        <dbReference type="Proteomes" id="UP000541444"/>
    </source>
</evidence>
<dbReference type="GO" id="GO:0016301">
    <property type="term" value="F:kinase activity"/>
    <property type="evidence" value="ECO:0007669"/>
    <property type="project" value="UniProtKB-KW"/>
</dbReference>
<gene>
    <name evidence="5" type="ORF">GIB67_019858</name>
</gene>
<evidence type="ECO:0000256" key="3">
    <source>
        <dbReference type="ARBA" id="ARBA00022777"/>
    </source>
</evidence>
<accession>A0A7J7MKI8</accession>
<dbReference type="Proteomes" id="UP000541444">
    <property type="component" value="Unassembled WGS sequence"/>
</dbReference>
<dbReference type="EMBL" id="JACGCM010001428">
    <property type="protein sequence ID" value="KAF6155332.1"/>
    <property type="molecule type" value="Genomic_DNA"/>
</dbReference>
<name>A0A7J7MKI8_9MAGN</name>
<keyword evidence="1" id="KW-0808">Transferase</keyword>
<dbReference type="InterPro" id="IPR029056">
    <property type="entry name" value="Ribokinase-like"/>
</dbReference>
<protein>
    <submittedName>
        <fullName evidence="5">Uncharacterized protein</fullName>
    </submittedName>
</protein>
<dbReference type="AlphaFoldDB" id="A0A7J7MKI8"/>
<keyword evidence="2" id="KW-0547">Nucleotide-binding</keyword>
<evidence type="ECO:0000256" key="2">
    <source>
        <dbReference type="ARBA" id="ARBA00022741"/>
    </source>
</evidence>
<dbReference type="Gene3D" id="2.20.150.10">
    <property type="entry name" value="putative 5-dehydro-2- deoxygluconokinase"/>
    <property type="match status" value="1"/>
</dbReference>
<keyword evidence="6" id="KW-1185">Reference proteome</keyword>
<organism evidence="5 6">
    <name type="scientific">Kingdonia uniflora</name>
    <dbReference type="NCBI Taxonomy" id="39325"/>
    <lineage>
        <taxon>Eukaryota</taxon>
        <taxon>Viridiplantae</taxon>
        <taxon>Streptophyta</taxon>
        <taxon>Embryophyta</taxon>
        <taxon>Tracheophyta</taxon>
        <taxon>Spermatophyta</taxon>
        <taxon>Magnoliopsida</taxon>
        <taxon>Ranunculales</taxon>
        <taxon>Circaeasteraceae</taxon>
        <taxon>Kingdonia</taxon>
    </lineage>
</organism>
<dbReference type="Gene3D" id="3.40.1190.20">
    <property type="match status" value="1"/>
</dbReference>
<keyword evidence="4" id="KW-0067">ATP-binding</keyword>
<dbReference type="InterPro" id="IPR023314">
    <property type="entry name" value="Myo_inos_IolC-like_sf"/>
</dbReference>
<evidence type="ECO:0000313" key="5">
    <source>
        <dbReference type="EMBL" id="KAF6155332.1"/>
    </source>
</evidence>
<comment type="caution">
    <text evidence="5">The sequence shown here is derived from an EMBL/GenBank/DDBJ whole genome shotgun (WGS) entry which is preliminary data.</text>
</comment>
<keyword evidence="3" id="KW-0418">Kinase</keyword>
<dbReference type="OrthoDB" id="1934760at2759"/>
<sequence>MCFKKADRDWCKYSYWDLVCSRWRYARMKPYAETDKLGGECSYSNTFMARGIRLDWIFTIVCYGEMLTDFVPIVGEVSLAEALAFKKVAGGVLADIVVGISRLEALYAFISKSIMSNILWDTLQKTRGNHEICFLCMGYYLGRLKKLFNLLIMSIGEAIRILKF</sequence>
<reference evidence="5 6" key="1">
    <citation type="journal article" date="2020" name="IScience">
        <title>Genome Sequencing of the Endangered Kingdonia uniflora (Circaeasteraceae, Ranunculales) Reveals Potential Mechanisms of Evolutionary Specialization.</title>
        <authorList>
            <person name="Sun Y."/>
            <person name="Deng T."/>
            <person name="Zhang A."/>
            <person name="Moore M.J."/>
            <person name="Landis J.B."/>
            <person name="Lin N."/>
            <person name="Zhang H."/>
            <person name="Zhang X."/>
            <person name="Huang J."/>
            <person name="Zhang X."/>
            <person name="Sun H."/>
            <person name="Wang H."/>
        </authorList>
    </citation>
    <scope>NUCLEOTIDE SEQUENCE [LARGE SCALE GENOMIC DNA]</scope>
    <source>
        <strain evidence="5">TB1705</strain>
        <tissue evidence="5">Leaf</tissue>
    </source>
</reference>
<dbReference type="GO" id="GO:0005524">
    <property type="term" value="F:ATP binding"/>
    <property type="evidence" value="ECO:0007669"/>
    <property type="project" value="UniProtKB-KW"/>
</dbReference>
<proteinExistence type="predicted"/>
<evidence type="ECO:0000256" key="4">
    <source>
        <dbReference type="ARBA" id="ARBA00022840"/>
    </source>
</evidence>
<evidence type="ECO:0000256" key="1">
    <source>
        <dbReference type="ARBA" id="ARBA00022679"/>
    </source>
</evidence>